<dbReference type="PANTHER" id="PTHR23050">
    <property type="entry name" value="CALCIUM BINDING PROTEIN"/>
    <property type="match status" value="1"/>
</dbReference>
<comment type="caution">
    <text evidence="5">The sequence shown here is derived from an EMBL/GenBank/DDBJ whole genome shotgun (WGS) entry which is preliminary data.</text>
</comment>
<name>A0A3M7RJX4_BRAPC</name>
<dbReference type="InterPro" id="IPR050145">
    <property type="entry name" value="Centrin_CML-like"/>
</dbReference>
<dbReference type="OrthoDB" id="10454392at2759"/>
<dbReference type="FunFam" id="1.10.238.10:FF:000001">
    <property type="entry name" value="Calmodulin 1"/>
    <property type="match status" value="1"/>
</dbReference>
<dbReference type="InterPro" id="IPR002048">
    <property type="entry name" value="EF_hand_dom"/>
</dbReference>
<feature type="region of interest" description="Disordered" evidence="3">
    <location>
        <begin position="1"/>
        <end position="22"/>
    </location>
</feature>
<dbReference type="PROSITE" id="PS50222">
    <property type="entry name" value="EF_HAND_2"/>
    <property type="match status" value="4"/>
</dbReference>
<organism evidence="5 6">
    <name type="scientific">Brachionus plicatilis</name>
    <name type="common">Marine rotifer</name>
    <name type="synonym">Brachionus muelleri</name>
    <dbReference type="NCBI Taxonomy" id="10195"/>
    <lineage>
        <taxon>Eukaryota</taxon>
        <taxon>Metazoa</taxon>
        <taxon>Spiralia</taxon>
        <taxon>Gnathifera</taxon>
        <taxon>Rotifera</taxon>
        <taxon>Eurotatoria</taxon>
        <taxon>Monogononta</taxon>
        <taxon>Pseudotrocha</taxon>
        <taxon>Ploima</taxon>
        <taxon>Brachionidae</taxon>
        <taxon>Brachionus</taxon>
    </lineage>
</organism>
<keyword evidence="1" id="KW-0677">Repeat</keyword>
<evidence type="ECO:0000256" key="1">
    <source>
        <dbReference type="ARBA" id="ARBA00022737"/>
    </source>
</evidence>
<feature type="domain" description="EF-hand" evidence="4">
    <location>
        <begin position="283"/>
        <end position="318"/>
    </location>
</feature>
<gene>
    <name evidence="5" type="ORF">BpHYR1_050222</name>
</gene>
<accession>A0A3M7RJX4</accession>
<protein>
    <submittedName>
        <fullName evidence="5">Calmodulin 3</fullName>
    </submittedName>
</protein>
<feature type="compositionally biased region" description="Basic and acidic residues" evidence="3">
    <location>
        <begin position="166"/>
        <end position="187"/>
    </location>
</feature>
<keyword evidence="2" id="KW-0106">Calcium</keyword>
<dbReference type="SMART" id="SM00054">
    <property type="entry name" value="EFh"/>
    <property type="match status" value="4"/>
</dbReference>
<keyword evidence="6" id="KW-1185">Reference proteome</keyword>
<dbReference type="EMBL" id="REGN01003233">
    <property type="protein sequence ID" value="RNA23697.1"/>
    <property type="molecule type" value="Genomic_DNA"/>
</dbReference>
<feature type="domain" description="EF-hand" evidence="4">
    <location>
        <begin position="210"/>
        <end position="245"/>
    </location>
</feature>
<evidence type="ECO:0000256" key="3">
    <source>
        <dbReference type="SAM" id="MobiDB-lite"/>
    </source>
</evidence>
<dbReference type="Pfam" id="PF13499">
    <property type="entry name" value="EF-hand_7"/>
    <property type="match status" value="2"/>
</dbReference>
<dbReference type="SUPFAM" id="SSF47473">
    <property type="entry name" value="EF-hand"/>
    <property type="match status" value="1"/>
</dbReference>
<evidence type="ECO:0000313" key="6">
    <source>
        <dbReference type="Proteomes" id="UP000276133"/>
    </source>
</evidence>
<dbReference type="Proteomes" id="UP000276133">
    <property type="component" value="Unassembled WGS sequence"/>
</dbReference>
<proteinExistence type="predicted"/>
<reference evidence="5 6" key="1">
    <citation type="journal article" date="2018" name="Sci. Rep.">
        <title>Genomic signatures of local adaptation to the degree of environmental predictability in rotifers.</title>
        <authorList>
            <person name="Franch-Gras L."/>
            <person name="Hahn C."/>
            <person name="Garcia-Roger E.M."/>
            <person name="Carmona M.J."/>
            <person name="Serra M."/>
            <person name="Gomez A."/>
        </authorList>
    </citation>
    <scope>NUCLEOTIDE SEQUENCE [LARGE SCALE GENOMIC DNA]</scope>
    <source>
        <strain evidence="5">HYR1</strain>
    </source>
</reference>
<dbReference type="CDD" id="cd00051">
    <property type="entry name" value="EFh"/>
    <property type="match status" value="2"/>
</dbReference>
<dbReference type="InterPro" id="IPR011992">
    <property type="entry name" value="EF-hand-dom_pair"/>
</dbReference>
<dbReference type="Gene3D" id="1.10.238.10">
    <property type="entry name" value="EF-hand"/>
    <property type="match status" value="2"/>
</dbReference>
<evidence type="ECO:0000256" key="2">
    <source>
        <dbReference type="ARBA" id="ARBA00022837"/>
    </source>
</evidence>
<dbReference type="InterPro" id="IPR018247">
    <property type="entry name" value="EF_Hand_1_Ca_BS"/>
</dbReference>
<sequence length="355" mass="40129">MSKLDELSDEQDYENPNPAVKKSFKDSFLSNFKSGKSKIISKLSSSPTNKQSDHDLYDLDSSLYYPISSCSTLNTGDDVTRKNLRKTKNIRQKPTVNAFLKNSSFSSSSASTSPPTSITAHKYRTKKIPSKTNLIDKVNIPGTLNSSLDNESDKGLEDNFSSFYSSREDQESPEQNKTRHRSMEAGKSRLAKSVCTGSNHTKNDFFNSDYDEEDFMDAFRIFDINGDGKITAKELKNVLKELGIKMDKNDVKKMIKELDKDGNGTIEYSEFVQMMTTPASKDDDEFELREAFKCIDLDGNGYISREELKKAVQKIMSTDGKVSMQDVEEMMKEADTDGNGLIDYDEFVRILVEKR</sequence>
<dbReference type="FunFam" id="1.10.238.10:FF:000003">
    <property type="entry name" value="Calmodulin A"/>
    <property type="match status" value="1"/>
</dbReference>
<dbReference type="GO" id="GO:0005509">
    <property type="term" value="F:calcium ion binding"/>
    <property type="evidence" value="ECO:0007669"/>
    <property type="project" value="InterPro"/>
</dbReference>
<evidence type="ECO:0000259" key="4">
    <source>
        <dbReference type="PROSITE" id="PS50222"/>
    </source>
</evidence>
<dbReference type="PROSITE" id="PS00018">
    <property type="entry name" value="EF_HAND_1"/>
    <property type="match status" value="4"/>
</dbReference>
<feature type="domain" description="EF-hand" evidence="4">
    <location>
        <begin position="246"/>
        <end position="281"/>
    </location>
</feature>
<dbReference type="STRING" id="10195.A0A3M7RJX4"/>
<feature type="region of interest" description="Disordered" evidence="3">
    <location>
        <begin position="159"/>
        <end position="194"/>
    </location>
</feature>
<feature type="domain" description="EF-hand" evidence="4">
    <location>
        <begin position="322"/>
        <end position="355"/>
    </location>
</feature>
<dbReference type="AlphaFoldDB" id="A0A3M7RJX4"/>
<evidence type="ECO:0000313" key="5">
    <source>
        <dbReference type="EMBL" id="RNA23697.1"/>
    </source>
</evidence>